<dbReference type="Proteomes" id="UP000554766">
    <property type="component" value="Unassembled WGS sequence"/>
</dbReference>
<evidence type="ECO:0000313" key="3">
    <source>
        <dbReference type="Proteomes" id="UP000554766"/>
    </source>
</evidence>
<keyword evidence="3" id="KW-1185">Reference proteome</keyword>
<accession>A0A7L4PBT1</accession>
<sequence length="87" mass="9034">MVGERVAAPPSKKTGTPASLTALSFVDARTPLATLAKMLGEGALGFRHVFQYPIATWPKGVVMLRIGVMPVALGSLGLLGGVYLLVV</sequence>
<dbReference type="RefSeq" id="WP_011900624.1">
    <property type="nucleotide sequence ID" value="NZ_JAAVJF010000002.1"/>
</dbReference>
<gene>
    <name evidence="2" type="ORF">HC235_06350</name>
</gene>
<evidence type="ECO:0000313" key="2">
    <source>
        <dbReference type="EMBL" id="NYR15560.1"/>
    </source>
</evidence>
<organism evidence="2 3">
    <name type="scientific">Pyrobaculum arsenaticum</name>
    <dbReference type="NCBI Taxonomy" id="121277"/>
    <lineage>
        <taxon>Archaea</taxon>
        <taxon>Thermoproteota</taxon>
        <taxon>Thermoprotei</taxon>
        <taxon>Thermoproteales</taxon>
        <taxon>Thermoproteaceae</taxon>
        <taxon>Pyrobaculum</taxon>
    </lineage>
</organism>
<keyword evidence="1" id="KW-0472">Membrane</keyword>
<comment type="caution">
    <text evidence="2">The sequence shown here is derived from an EMBL/GenBank/DDBJ whole genome shotgun (WGS) entry which is preliminary data.</text>
</comment>
<feature type="transmembrane region" description="Helical" evidence="1">
    <location>
        <begin position="62"/>
        <end position="86"/>
    </location>
</feature>
<proteinExistence type="predicted"/>
<dbReference type="AlphaFoldDB" id="A0A7L4PBT1"/>
<keyword evidence="1" id="KW-0812">Transmembrane</keyword>
<evidence type="ECO:0000256" key="1">
    <source>
        <dbReference type="SAM" id="Phobius"/>
    </source>
</evidence>
<name>A0A7L4PBT1_9CREN</name>
<dbReference type="GeneID" id="5054700"/>
<protein>
    <submittedName>
        <fullName evidence="2">Uncharacterized protein</fullName>
    </submittedName>
</protein>
<reference evidence="2 3" key="1">
    <citation type="journal article" date="2020" name="Nat. Commun.">
        <title>The structures of two archaeal type IV pili illuminate evolutionary relationships.</title>
        <authorList>
            <person name="Wang F."/>
            <person name="Baquero D.P."/>
            <person name="Su Z."/>
            <person name="Beltran L.C."/>
            <person name="Prangishvili D."/>
            <person name="Krupovic M."/>
            <person name="Egelman E.H."/>
        </authorList>
    </citation>
    <scope>NUCLEOTIDE SEQUENCE [LARGE SCALE GENOMIC DNA]</scope>
    <source>
        <strain evidence="2 3">2GA</strain>
    </source>
</reference>
<keyword evidence="1" id="KW-1133">Transmembrane helix</keyword>
<dbReference type="EMBL" id="JAAVJF010000002">
    <property type="protein sequence ID" value="NYR15560.1"/>
    <property type="molecule type" value="Genomic_DNA"/>
</dbReference>